<reference evidence="7" key="3">
    <citation type="submission" date="2025-09" db="UniProtKB">
        <authorList>
            <consortium name="Ensembl"/>
        </authorList>
    </citation>
    <scope>IDENTIFICATION</scope>
</reference>
<dbReference type="InterPro" id="IPR008919">
    <property type="entry name" value="Retrov_capsid_N"/>
</dbReference>
<dbReference type="Pfam" id="PF19317">
    <property type="entry name" value="Gag_p24_C"/>
    <property type="match status" value="1"/>
</dbReference>
<reference evidence="7" key="2">
    <citation type="submission" date="2025-08" db="UniProtKB">
        <authorList>
            <consortium name="Ensembl"/>
        </authorList>
    </citation>
    <scope>IDENTIFICATION</scope>
</reference>
<feature type="compositionally biased region" description="Polar residues" evidence="5">
    <location>
        <begin position="325"/>
        <end position="339"/>
    </location>
</feature>
<dbReference type="PANTHER" id="PTHR40389">
    <property type="entry name" value="ENDOGENOUS RETROVIRUS GROUP K MEMBER 24 GAG POLYPROTEIN-RELATED"/>
    <property type="match status" value="1"/>
</dbReference>
<evidence type="ECO:0000256" key="5">
    <source>
        <dbReference type="SAM" id="MobiDB-lite"/>
    </source>
</evidence>
<keyword evidence="3" id="KW-0862">Zinc</keyword>
<dbReference type="GO" id="GO:0016032">
    <property type="term" value="P:viral process"/>
    <property type="evidence" value="ECO:0007669"/>
    <property type="project" value="InterPro"/>
</dbReference>
<dbReference type="PROSITE" id="PS50158">
    <property type="entry name" value="ZF_CCHC"/>
    <property type="match status" value="1"/>
</dbReference>
<dbReference type="Proteomes" id="UP000008225">
    <property type="component" value="Chromosome X"/>
</dbReference>
<dbReference type="Gene3D" id="1.10.1200.30">
    <property type="match status" value="1"/>
</dbReference>
<feature type="region of interest" description="Disordered" evidence="5">
    <location>
        <begin position="313"/>
        <end position="339"/>
    </location>
</feature>
<proteinExistence type="predicted"/>
<dbReference type="Ensembl" id="ENSCJAT00000122948.1">
    <property type="protein sequence ID" value="ENSCJAP00000082611.1"/>
    <property type="gene ID" value="ENSCJAG00000081982.1"/>
</dbReference>
<dbReference type="Gene3D" id="4.10.60.10">
    <property type="entry name" value="Zinc finger, CCHC-type"/>
    <property type="match status" value="1"/>
</dbReference>
<dbReference type="OMA" id="MAEACAN"/>
<dbReference type="InterPro" id="IPR008916">
    <property type="entry name" value="Retrov_capsid_C"/>
</dbReference>
<keyword evidence="8" id="KW-1185">Reference proteome</keyword>
<dbReference type="AlphaFoldDB" id="A0A8I3WYK8"/>
<dbReference type="SUPFAM" id="SSF47943">
    <property type="entry name" value="Retrovirus capsid protein, N-terminal core domain"/>
    <property type="match status" value="1"/>
</dbReference>
<keyword evidence="2 4" id="KW-0863">Zinc-finger</keyword>
<dbReference type="InterPro" id="IPR001878">
    <property type="entry name" value="Znf_CCHC"/>
</dbReference>
<accession>A0A8I3WYK8</accession>
<evidence type="ECO:0000313" key="8">
    <source>
        <dbReference type="Proteomes" id="UP000008225"/>
    </source>
</evidence>
<dbReference type="PANTHER" id="PTHR40389:SF3">
    <property type="entry name" value="IGE-BINDING PROTEIN"/>
    <property type="match status" value="1"/>
</dbReference>
<dbReference type="InterPro" id="IPR045345">
    <property type="entry name" value="Gag_p24_C"/>
</dbReference>
<evidence type="ECO:0000259" key="6">
    <source>
        <dbReference type="PROSITE" id="PS50158"/>
    </source>
</evidence>
<organism evidence="7 8">
    <name type="scientific">Callithrix jacchus</name>
    <name type="common">White-tufted-ear marmoset</name>
    <name type="synonym">Simia Jacchus</name>
    <dbReference type="NCBI Taxonomy" id="9483"/>
    <lineage>
        <taxon>Eukaryota</taxon>
        <taxon>Metazoa</taxon>
        <taxon>Chordata</taxon>
        <taxon>Craniata</taxon>
        <taxon>Vertebrata</taxon>
        <taxon>Euteleostomi</taxon>
        <taxon>Mammalia</taxon>
        <taxon>Eutheria</taxon>
        <taxon>Euarchontoglires</taxon>
        <taxon>Primates</taxon>
        <taxon>Haplorrhini</taxon>
        <taxon>Platyrrhini</taxon>
        <taxon>Cebidae</taxon>
        <taxon>Callitrichinae</taxon>
        <taxon>Callithrix</taxon>
        <taxon>Callithrix</taxon>
    </lineage>
</organism>
<name>A0A8I3WYK8_CALJA</name>
<dbReference type="Pfam" id="PF00098">
    <property type="entry name" value="zf-CCHC"/>
    <property type="match status" value="1"/>
</dbReference>
<evidence type="ECO:0000256" key="4">
    <source>
        <dbReference type="PROSITE-ProRule" id="PRU00047"/>
    </source>
</evidence>
<feature type="domain" description="CCHC-type" evidence="6">
    <location>
        <begin position="298"/>
        <end position="314"/>
    </location>
</feature>
<dbReference type="InterPro" id="IPR036875">
    <property type="entry name" value="Znf_CCHC_sf"/>
</dbReference>
<dbReference type="Pfam" id="PF00607">
    <property type="entry name" value="Gag_p24"/>
    <property type="match status" value="1"/>
</dbReference>
<dbReference type="Gene3D" id="1.10.375.10">
    <property type="entry name" value="Human Immunodeficiency Virus Type 1 Capsid Protein"/>
    <property type="match status" value="1"/>
</dbReference>
<dbReference type="InterPro" id="IPR050195">
    <property type="entry name" value="Primate_lentivir_Gag_pol-like"/>
</dbReference>
<dbReference type="GO" id="GO:0008270">
    <property type="term" value="F:zinc ion binding"/>
    <property type="evidence" value="ECO:0007669"/>
    <property type="project" value="UniProtKB-KW"/>
</dbReference>
<evidence type="ECO:0000256" key="1">
    <source>
        <dbReference type="ARBA" id="ARBA00022723"/>
    </source>
</evidence>
<evidence type="ECO:0000256" key="3">
    <source>
        <dbReference type="ARBA" id="ARBA00022833"/>
    </source>
</evidence>
<protein>
    <recommendedName>
        <fullName evidence="6">CCHC-type domain-containing protein</fullName>
    </recommendedName>
</protein>
<dbReference type="GeneTree" id="ENSGT00940000162994"/>
<reference evidence="7 8" key="1">
    <citation type="submission" date="2009-03" db="EMBL/GenBank/DDBJ databases">
        <authorList>
            <person name="Warren W."/>
            <person name="Ye L."/>
            <person name="Minx P."/>
            <person name="Worley K."/>
            <person name="Gibbs R."/>
            <person name="Wilson R.K."/>
        </authorList>
    </citation>
    <scope>NUCLEOTIDE SEQUENCE [LARGE SCALE GENOMIC DNA]</scope>
</reference>
<sequence length="339" mass="37250">MGGYPTGGMPITLRSTDLAPVSPLTHTLMSNKRGFTDVDNMFPCLFPVVEVPDAQGQIIRRYHPVPPKTLREIKEAVAPYGPMATYTVSLLENLTGEALPPHDWGRLTKACLSGGDYLLWRADYEDRAYDKAQRNRIHRIPITVDMLIGKGQFEDLQAQIQLPEMAFGQINVIAVQAWKQLPSIGVKTEELAKIKQGPDEPYQDFVSRLLQAVSRLVQDGEASTLLVKQLAYENANPACQAVIQPWKKKGTLTDYIRLCADIGPAYQLGLAMAAAQAGMSVAAYVKQKFNNKGGQGPKCFKCGNSGHIARQCQSDGTEERKMPSDLSSTGRQPGRMSSL</sequence>
<evidence type="ECO:0000256" key="2">
    <source>
        <dbReference type="ARBA" id="ARBA00022771"/>
    </source>
</evidence>
<dbReference type="GO" id="GO:0003676">
    <property type="term" value="F:nucleic acid binding"/>
    <property type="evidence" value="ECO:0007669"/>
    <property type="project" value="InterPro"/>
</dbReference>
<dbReference type="SUPFAM" id="SSF47353">
    <property type="entry name" value="Retrovirus capsid dimerization domain-like"/>
    <property type="match status" value="1"/>
</dbReference>
<evidence type="ECO:0000313" key="7">
    <source>
        <dbReference type="Ensembl" id="ENSCJAP00000082611.1"/>
    </source>
</evidence>
<dbReference type="SMART" id="SM00343">
    <property type="entry name" value="ZnF_C2HC"/>
    <property type="match status" value="1"/>
</dbReference>
<dbReference type="SUPFAM" id="SSF57756">
    <property type="entry name" value="Retrovirus zinc finger-like domains"/>
    <property type="match status" value="1"/>
</dbReference>
<keyword evidence="1" id="KW-0479">Metal-binding</keyword>